<dbReference type="GO" id="GO:0007411">
    <property type="term" value="P:axon guidance"/>
    <property type="evidence" value="ECO:0007669"/>
    <property type="project" value="TreeGrafter"/>
</dbReference>
<keyword evidence="3" id="KW-0964">Secreted</keyword>
<reference evidence="20" key="2">
    <citation type="submission" date="2022-06" db="UniProtKB">
        <authorList>
            <consortium name="EnsemblMetazoa"/>
        </authorList>
    </citation>
    <scope>IDENTIFICATION</scope>
    <source>
        <strain evidence="20">p50T (Dazao)</strain>
    </source>
</reference>
<dbReference type="SUPFAM" id="SSF49265">
    <property type="entry name" value="Fibronectin type III"/>
    <property type="match status" value="3"/>
</dbReference>
<evidence type="ECO:0000313" key="21">
    <source>
        <dbReference type="Proteomes" id="UP000005204"/>
    </source>
</evidence>
<feature type="domain" description="Fibronectin type-III" evidence="19">
    <location>
        <begin position="902"/>
        <end position="997"/>
    </location>
</feature>
<feature type="domain" description="Ig-like" evidence="18">
    <location>
        <begin position="1299"/>
        <end position="1385"/>
    </location>
</feature>
<keyword evidence="10" id="KW-1015">Disulfide bond</keyword>
<dbReference type="FunFam" id="2.60.40.10:FF:000324">
    <property type="entry name" value="Down syndrome cell adhesion molecule, isoform D"/>
    <property type="match status" value="1"/>
</dbReference>
<dbReference type="FunFam" id="2.60.40.10:FF:000311">
    <property type="entry name" value="Down syndrome cell adhesion molecule, isoform D"/>
    <property type="match status" value="1"/>
</dbReference>
<dbReference type="InterPro" id="IPR007110">
    <property type="entry name" value="Ig-like_dom"/>
</dbReference>
<feature type="domain" description="Ig-like" evidence="18">
    <location>
        <begin position="801"/>
        <end position="893"/>
    </location>
</feature>
<dbReference type="SMART" id="SM00060">
    <property type="entry name" value="FN3"/>
    <property type="match status" value="6"/>
</dbReference>
<feature type="signal peptide" evidence="17">
    <location>
        <begin position="1"/>
        <end position="20"/>
    </location>
</feature>
<protein>
    <recommendedName>
        <fullName evidence="14">Hemolin</fullName>
    </recommendedName>
</protein>
<evidence type="ECO:0000256" key="12">
    <source>
        <dbReference type="ARBA" id="ARBA00023319"/>
    </source>
</evidence>
<feature type="chain" id="PRO_5035921362" description="Hemolin" evidence="17">
    <location>
        <begin position="21"/>
        <end position="1983"/>
    </location>
</feature>
<dbReference type="Proteomes" id="UP000005204">
    <property type="component" value="Unassembled WGS sequence"/>
</dbReference>
<feature type="region of interest" description="Disordered" evidence="15">
    <location>
        <begin position="1773"/>
        <end position="1828"/>
    </location>
</feature>
<feature type="domain" description="Ig-like" evidence="18">
    <location>
        <begin position="703"/>
        <end position="796"/>
    </location>
</feature>
<dbReference type="PANTHER" id="PTHR10075">
    <property type="entry name" value="BASIGIN RELATED"/>
    <property type="match status" value="1"/>
</dbReference>
<dbReference type="CDD" id="cd20953">
    <property type="entry name" value="IgI_2_Dscam"/>
    <property type="match status" value="1"/>
</dbReference>
<dbReference type="SMART" id="SM00408">
    <property type="entry name" value="IGc2"/>
    <property type="match status" value="9"/>
</dbReference>
<dbReference type="FunFam" id="2.60.40.10:FF:000498">
    <property type="entry name" value="Down syndrome cell adhesion molecule, isoform J"/>
    <property type="match status" value="1"/>
</dbReference>
<sequence length="1983" mass="216764">MATTIFTALVALAALGSVLCEDETIGPIFMKEPPNRVDFSNTTGATVECAARGSPTPDIIWVRADGTTVGDVPGLRQVLPNGNLLFPPFRAKDYRQEVHAQVYACLARNPVGTILSRDVNVRAVVTQYYESEVVSEYVIRGNAAVLKCNIPSFVSDFVKVEAWIDTDGGEYLHTDNIDGKYLVLPSGELHIRDVGPEDGYKSYQCRTKHRLTGETRLSATKGRLVITEPVGRVPPKFPTMDNVRGFNAMIKDSLTLICPAQAFPVPLFRWYKFIDGTTRKQPVTLDDRVKQVSGTLIIKEAKVEDSGKYLCVVNNSVGGESVETVLTVTAPLKATVEPATQTVDFGRPAVFTCRYEGNPVKTITWLKDGKDMKHHDASLRIESVKKEDKGMYQCSIRNDQESASASAELKLGGRFEPPQIRHSFGEQTFRSGPSLRLKCVASGNPTPDIAWLLDGEKLSSGERLQIGQFVTADGNVESHLNISSVQTNDGGLYTCFASSKVGSTSHSARVNIYGLPFVRPMKKRPVVAGDTLIVHCPVAGYPIDSIVWERDGRVLPINRKQKVFPNGTLVIENVERMSDEATYTCVAKNSQGYTARETLELQVMVPPQIMPFEFGAEPVNAQEMVLVTCTVSKGDLPLKINWYFNGAKIISGDIGINLVNTKRTSQLSIESVSHQNQGNYTCVVKNDAGLVNHTTELYVNVPPRWILEPTDKAFAQGSDAKVECKADGFPKPQVTWKRAEGDTPGDYKDLKPNNPNVKVEDGTLTISNIQKTNEGYYLCEAVNGIGSGLSALILISVQAPPQFEIKMRNQTARKSEPAVLQCQAKGEKPIGIIWNMNNKRLEPKSDPRYTIREEILLGGVVSDLSIRRTERSDSALFTCVATNAFGSDDTSINMIIQEVPEAPYGLKVLDKSGRTVQLSWAAPYDGNSPIKKFLIEYKRAKGNWEKDIDRVLVPGDATEAGVFSLRPATAYHIRIVAENELGTSEPSETVTIITAEEAPTGPPQDVKVDAADKHTLRVTWKPPAPQDWNGELQGYYVGYKLASSNKSFVFETVDISKESGKEHHLDIQNLKTYTQYTVVVQAFNKMGSGPVSAEVRAYTAEGAPSAPPQDVLCTTLTAQTIRVSWVSPPLAAANGLIKAYKVIYGPSETWYDEKTKDTKNTASSETILHGLKKFTNYSMEVLATTNGGDGVRSVPIHCQTEQDVPEAPRAVKALVMGQDSILVSWRAPAQPNGVVTHYNVYTQAQNAEPHPNKVPASQTSYSATELKPGRYDFWVTASTIIGEGQPSATASCSPSDKVPAKIASFDESFTATYKEDVKLPCLAVGVPSPNIIWKVKGQLLDASERVRQLPEGSLQIAGVAREDAGEYSCHVDNQFGTDTVTHTLSVLAPPFPPQLSIASSSVSSLTLRLKPSADVDQSPAAGYTIHYKQEFGDWETVQIPSSTDTYTLENLFCGSRYQLYVTAYNGIGTGEASDVVIARTRGSKPPVPRAADFIEVASSSVTLHLKQWLDGGCPMSHFVVENKKKGAAEWNQISNAVKPGGNFVVLDLEPATWYVLRITAHNNAGFNVAEYEFATLTMTGGTIAPLPGNADGDKELPPWVRAWLEPEVLVPILATIVVFVVGVVVICLTLARRNTPHRLRGQKDAYYDAVYNASQAALGGGAGGTLDKRGGLRDELGYIAPPNRKLPPVPGSNYNTCDRVKRQAVIMGAHSTWDPRRHHYERVRRAHLRRAGSGDTISTGMEDEICPYATFHLLGFREEMDPSKALAFPHHHPAHAGTLAHPHPHHPAHSRAGSQSMPRANSRYARKNSQGGQSAIYSTAPEYDDPATCAEEDQYRARYSRPMYACGPEYDEPACCAPEDEQYTGAYGTPYSDHYGSRPSIVNPAGTRKCGSPEPPPPPPRNTNNDNNCSSSFNESKDSNEISEAECDQPRNYPEDVRAHTAKDGLHSEEMRKLIDRPEAATPIPQQAVHGRGGLTAYDTVAV</sequence>
<dbReference type="CDD" id="cd20956">
    <property type="entry name" value="IgI_4_Dscam"/>
    <property type="match status" value="1"/>
</dbReference>
<feature type="domain" description="Ig-like" evidence="18">
    <location>
        <begin position="235"/>
        <end position="327"/>
    </location>
</feature>
<dbReference type="Pfam" id="PF13927">
    <property type="entry name" value="Ig_3"/>
    <property type="match status" value="3"/>
</dbReference>
<dbReference type="GO" id="GO:0070593">
    <property type="term" value="P:dendrite self-avoidance"/>
    <property type="evidence" value="ECO:0007669"/>
    <property type="project" value="TreeGrafter"/>
</dbReference>
<evidence type="ECO:0000256" key="7">
    <source>
        <dbReference type="ARBA" id="ARBA00022889"/>
    </source>
</evidence>
<evidence type="ECO:0000256" key="5">
    <source>
        <dbReference type="ARBA" id="ARBA00022729"/>
    </source>
</evidence>
<name>A0A8R2LZU6_BOMMO</name>
<proteinExistence type="inferred from homology"/>
<keyword evidence="4 16" id="KW-0812">Transmembrane</keyword>
<feature type="compositionally biased region" description="Polar residues" evidence="15">
    <location>
        <begin position="1807"/>
        <end position="1817"/>
    </location>
</feature>
<evidence type="ECO:0000256" key="3">
    <source>
        <dbReference type="ARBA" id="ARBA00022525"/>
    </source>
</evidence>
<keyword evidence="7" id="KW-0130">Cell adhesion</keyword>
<dbReference type="InterPro" id="IPR036116">
    <property type="entry name" value="FN3_sf"/>
</dbReference>
<evidence type="ECO:0000256" key="6">
    <source>
        <dbReference type="ARBA" id="ARBA00022737"/>
    </source>
</evidence>
<feature type="transmembrane region" description="Helical" evidence="16">
    <location>
        <begin position="1608"/>
        <end position="1631"/>
    </location>
</feature>
<evidence type="ECO:0000256" key="16">
    <source>
        <dbReference type="SAM" id="Phobius"/>
    </source>
</evidence>
<dbReference type="Pfam" id="PF00041">
    <property type="entry name" value="fn3"/>
    <property type="match status" value="5"/>
</dbReference>
<evidence type="ECO:0000256" key="14">
    <source>
        <dbReference type="ARBA" id="ARBA00068688"/>
    </source>
</evidence>
<dbReference type="InterPro" id="IPR003961">
    <property type="entry name" value="FN3_dom"/>
</dbReference>
<evidence type="ECO:0000256" key="4">
    <source>
        <dbReference type="ARBA" id="ARBA00022692"/>
    </source>
</evidence>
<keyword evidence="21" id="KW-1185">Reference proteome</keyword>
<comment type="subcellular location">
    <subcellularLocation>
        <location evidence="1">Membrane</location>
        <topology evidence="1">Single-pass membrane protein</topology>
    </subcellularLocation>
    <subcellularLocation>
        <location evidence="2">Secreted</location>
    </subcellularLocation>
</comment>
<feature type="domain" description="Fibronectin type-III" evidence="19">
    <location>
        <begin position="1389"/>
        <end position="1483"/>
    </location>
</feature>
<evidence type="ECO:0000259" key="18">
    <source>
        <dbReference type="PROSITE" id="PS50835"/>
    </source>
</evidence>
<dbReference type="FunFam" id="2.60.40.10:FF:000719">
    <property type="entry name" value="nephrin isoform X1"/>
    <property type="match status" value="1"/>
</dbReference>
<feature type="domain" description="Ig-like" evidence="18">
    <location>
        <begin position="418"/>
        <end position="511"/>
    </location>
</feature>
<dbReference type="CDD" id="cd00063">
    <property type="entry name" value="FN3"/>
    <property type="match status" value="6"/>
</dbReference>
<feature type="domain" description="Ig-like" evidence="18">
    <location>
        <begin position="331"/>
        <end position="410"/>
    </location>
</feature>
<evidence type="ECO:0000256" key="9">
    <source>
        <dbReference type="ARBA" id="ARBA00023136"/>
    </source>
</evidence>
<dbReference type="FunFam" id="2.60.40.10:FF:000308">
    <property type="entry name" value="Down syndrome cell adhesion molecule, isoform D"/>
    <property type="match status" value="1"/>
</dbReference>
<keyword evidence="12" id="KW-0393">Immunoglobulin domain</keyword>
<dbReference type="GO" id="GO:0005576">
    <property type="term" value="C:extracellular region"/>
    <property type="evidence" value="ECO:0007669"/>
    <property type="project" value="UniProtKB-SubCell"/>
</dbReference>
<evidence type="ECO:0000256" key="10">
    <source>
        <dbReference type="ARBA" id="ARBA00023157"/>
    </source>
</evidence>
<evidence type="ECO:0000313" key="20">
    <source>
        <dbReference type="EnsemblMetazoa" id="XP_037870626.1"/>
    </source>
</evidence>
<dbReference type="FunFam" id="2.60.40.10:FF:000394">
    <property type="entry name" value="Down syndrome cell adhesion molecule, isoform J"/>
    <property type="match status" value="1"/>
</dbReference>
<dbReference type="InterPro" id="IPR021012">
    <property type="entry name" value="Dscam1_C"/>
</dbReference>
<dbReference type="PROSITE" id="PS50853">
    <property type="entry name" value="FN3"/>
    <property type="match status" value="6"/>
</dbReference>
<evidence type="ECO:0000256" key="11">
    <source>
        <dbReference type="ARBA" id="ARBA00023180"/>
    </source>
</evidence>
<feature type="domain" description="Fibronectin type-III" evidence="19">
    <location>
        <begin position="1107"/>
        <end position="1203"/>
    </location>
</feature>
<dbReference type="GO" id="GO:0007156">
    <property type="term" value="P:homophilic cell adhesion via plasma membrane adhesion molecules"/>
    <property type="evidence" value="ECO:0007669"/>
    <property type="project" value="TreeGrafter"/>
</dbReference>
<dbReference type="PANTHER" id="PTHR10075:SF53">
    <property type="entry name" value="DOWN SYNDROME CELL ADHESION MOLECULE 1, ISOFORM BQ"/>
    <property type="match status" value="1"/>
</dbReference>
<dbReference type="InterPro" id="IPR036179">
    <property type="entry name" value="Ig-like_dom_sf"/>
</dbReference>
<feature type="domain" description="Fibronectin type-III" evidence="19">
    <location>
        <begin position="1002"/>
        <end position="1102"/>
    </location>
</feature>
<dbReference type="FunFam" id="2.60.40.10:FF:000017">
    <property type="entry name" value="Down syndrome cell adhesion molecule b"/>
    <property type="match status" value="2"/>
</dbReference>
<dbReference type="GO" id="GO:0042802">
    <property type="term" value="F:identical protein binding"/>
    <property type="evidence" value="ECO:0007669"/>
    <property type="project" value="UniProtKB-ARBA"/>
</dbReference>
<dbReference type="Pfam" id="PF07679">
    <property type="entry name" value="I-set"/>
    <property type="match status" value="5"/>
</dbReference>
<dbReference type="Gene3D" id="2.60.40.10">
    <property type="entry name" value="Immunoglobulins"/>
    <property type="match status" value="16"/>
</dbReference>
<dbReference type="InterPro" id="IPR003598">
    <property type="entry name" value="Ig_sub2"/>
</dbReference>
<dbReference type="InterPro" id="IPR003599">
    <property type="entry name" value="Ig_sub"/>
</dbReference>
<feature type="domain" description="Fibronectin type-III" evidence="19">
    <location>
        <begin position="1487"/>
        <end position="1582"/>
    </location>
</feature>
<comment type="similarity">
    <text evidence="13">Belongs to the hemolin family.</text>
</comment>
<dbReference type="GO" id="GO:0098632">
    <property type="term" value="F:cell-cell adhesion mediator activity"/>
    <property type="evidence" value="ECO:0007669"/>
    <property type="project" value="TreeGrafter"/>
</dbReference>
<dbReference type="InterPro" id="IPR013098">
    <property type="entry name" value="Ig_I-set"/>
</dbReference>
<evidence type="ECO:0000256" key="15">
    <source>
        <dbReference type="SAM" id="MobiDB-lite"/>
    </source>
</evidence>
<dbReference type="GO" id="GO:0030424">
    <property type="term" value="C:axon"/>
    <property type="evidence" value="ECO:0007669"/>
    <property type="project" value="TreeGrafter"/>
</dbReference>
<evidence type="ECO:0000256" key="1">
    <source>
        <dbReference type="ARBA" id="ARBA00004167"/>
    </source>
</evidence>
<evidence type="ECO:0000256" key="17">
    <source>
        <dbReference type="SAM" id="SignalP"/>
    </source>
</evidence>
<dbReference type="Pfam" id="PF25059">
    <property type="entry name" value="FN3_DSCAM-DSCAML_C"/>
    <property type="match status" value="1"/>
</dbReference>
<dbReference type="FunFam" id="2.60.40.10:FF:000230">
    <property type="entry name" value="Down syndrome cell adhesion molecule, isoform D"/>
    <property type="match status" value="1"/>
</dbReference>
<dbReference type="FunFam" id="2.60.40.10:FF:000093">
    <property type="entry name" value="Down syndrome cell adhesion molecule, isoform B"/>
    <property type="match status" value="1"/>
</dbReference>
<evidence type="ECO:0000256" key="13">
    <source>
        <dbReference type="ARBA" id="ARBA00061228"/>
    </source>
</evidence>
<dbReference type="FunFam" id="2.60.40.10:FF:000310">
    <property type="entry name" value="Down syndrome cell adhesion molecule, isoform D"/>
    <property type="match status" value="1"/>
</dbReference>
<organism evidence="20 21">
    <name type="scientific">Bombyx mori</name>
    <name type="common">Silk moth</name>
    <dbReference type="NCBI Taxonomy" id="7091"/>
    <lineage>
        <taxon>Eukaryota</taxon>
        <taxon>Metazoa</taxon>
        <taxon>Ecdysozoa</taxon>
        <taxon>Arthropoda</taxon>
        <taxon>Hexapoda</taxon>
        <taxon>Insecta</taxon>
        <taxon>Pterygota</taxon>
        <taxon>Neoptera</taxon>
        <taxon>Endopterygota</taxon>
        <taxon>Lepidoptera</taxon>
        <taxon>Glossata</taxon>
        <taxon>Ditrysia</taxon>
        <taxon>Bombycoidea</taxon>
        <taxon>Bombycidae</taxon>
        <taxon>Bombycinae</taxon>
        <taxon>Bombyx</taxon>
    </lineage>
</organism>
<feature type="domain" description="Ig-like" evidence="18">
    <location>
        <begin position="27"/>
        <end position="122"/>
    </location>
</feature>
<dbReference type="InterPro" id="IPR056754">
    <property type="entry name" value="DSCAM/DSCAML_C"/>
</dbReference>
<dbReference type="EnsemblMetazoa" id="XM_038014698.1">
    <property type="protein sequence ID" value="XP_037870626.1"/>
    <property type="gene ID" value="LOC101735614"/>
</dbReference>
<keyword evidence="9 16" id="KW-0472">Membrane</keyword>
<evidence type="ECO:0000256" key="2">
    <source>
        <dbReference type="ARBA" id="ARBA00004613"/>
    </source>
</evidence>
<dbReference type="SUPFAM" id="SSF48726">
    <property type="entry name" value="Immunoglobulin"/>
    <property type="match status" value="9"/>
</dbReference>
<feature type="domain" description="Ig-like" evidence="18">
    <location>
        <begin position="607"/>
        <end position="698"/>
    </location>
</feature>
<feature type="compositionally biased region" description="Low complexity" evidence="15">
    <location>
        <begin position="1902"/>
        <end position="1914"/>
    </location>
</feature>
<keyword evidence="11" id="KW-0325">Glycoprotein</keyword>
<feature type="domain" description="Ig-like" evidence="18">
    <location>
        <begin position="516"/>
        <end position="600"/>
    </location>
</feature>
<dbReference type="InterPro" id="IPR013783">
    <property type="entry name" value="Ig-like_fold"/>
</dbReference>
<dbReference type="GO" id="GO:0005886">
    <property type="term" value="C:plasma membrane"/>
    <property type="evidence" value="ECO:0007669"/>
    <property type="project" value="TreeGrafter"/>
</dbReference>
<keyword evidence="5 17" id="KW-0732">Signal</keyword>
<reference evidence="21" key="1">
    <citation type="journal article" date="2008" name="Insect Biochem. Mol. Biol.">
        <title>The genome of a lepidopteran model insect, the silkworm Bombyx mori.</title>
        <authorList>
            <consortium name="International Silkworm Genome Consortium"/>
        </authorList>
    </citation>
    <scope>NUCLEOTIDE SEQUENCE [LARGE SCALE GENOMIC DNA]</scope>
    <source>
        <strain evidence="21">p50T</strain>
    </source>
</reference>
<feature type="region of interest" description="Disordered" evidence="15">
    <location>
        <begin position="1867"/>
        <end position="1934"/>
    </location>
</feature>
<evidence type="ECO:0000259" key="19">
    <source>
        <dbReference type="PROSITE" id="PS50853"/>
    </source>
</evidence>
<accession>A0A8R2LZU6</accession>
<keyword evidence="6" id="KW-0677">Repeat</keyword>
<dbReference type="FunFam" id="2.60.40.10:FF:000032">
    <property type="entry name" value="palladin isoform X1"/>
    <property type="match status" value="1"/>
</dbReference>
<keyword evidence="8 16" id="KW-1133">Transmembrane helix</keyword>
<feature type="domain" description="Fibronectin type-III" evidence="19">
    <location>
        <begin position="1207"/>
        <end position="1297"/>
    </location>
</feature>
<dbReference type="FunFam" id="2.60.40.10:FF:000410">
    <property type="entry name" value="Down syndrome cell adhesion molecule, isoform H"/>
    <property type="match status" value="1"/>
</dbReference>
<evidence type="ECO:0000256" key="8">
    <source>
        <dbReference type="ARBA" id="ARBA00022989"/>
    </source>
</evidence>
<dbReference type="PROSITE" id="PS50835">
    <property type="entry name" value="IG_LIKE"/>
    <property type="match status" value="9"/>
</dbReference>
<dbReference type="CDD" id="cd20958">
    <property type="entry name" value="IgI_5_Dscam"/>
    <property type="match status" value="1"/>
</dbReference>
<dbReference type="SMART" id="SM00409">
    <property type="entry name" value="IG"/>
    <property type="match status" value="9"/>
</dbReference>
<dbReference type="Pfam" id="PF12355">
    <property type="entry name" value="Dscam_C"/>
    <property type="match status" value="1"/>
</dbReference>